<reference evidence="2" key="1">
    <citation type="submission" date="2020-02" db="EMBL/GenBank/DDBJ databases">
        <authorList>
            <person name="Meier V. D."/>
        </authorList>
    </citation>
    <scope>NUCLEOTIDE SEQUENCE</scope>
    <source>
        <strain evidence="2">AVDCRST_MAG42</strain>
    </source>
</reference>
<evidence type="ECO:0000313" key="2">
    <source>
        <dbReference type="EMBL" id="CAA9236243.1"/>
    </source>
</evidence>
<protein>
    <recommendedName>
        <fullName evidence="1">TPM domain-containing protein</fullName>
    </recommendedName>
</protein>
<proteinExistence type="predicted"/>
<dbReference type="EMBL" id="CADCTA010000057">
    <property type="protein sequence ID" value="CAA9236243.1"/>
    <property type="molecule type" value="Genomic_DNA"/>
</dbReference>
<evidence type="ECO:0000259" key="1">
    <source>
        <dbReference type="Pfam" id="PF04536"/>
    </source>
</evidence>
<dbReference type="AlphaFoldDB" id="A0A6J4HX28"/>
<organism evidence="2">
    <name type="scientific">uncultured Chthoniobacterales bacterium</name>
    <dbReference type="NCBI Taxonomy" id="1836801"/>
    <lineage>
        <taxon>Bacteria</taxon>
        <taxon>Pseudomonadati</taxon>
        <taxon>Verrucomicrobiota</taxon>
        <taxon>Spartobacteria</taxon>
        <taxon>Chthoniobacterales</taxon>
        <taxon>environmental samples</taxon>
    </lineage>
</organism>
<dbReference type="PANTHER" id="PTHR30373:SF8">
    <property type="entry name" value="BLL7265 PROTEIN"/>
    <property type="match status" value="1"/>
</dbReference>
<gene>
    <name evidence="2" type="ORF">AVDCRST_MAG42-1848</name>
</gene>
<name>A0A6J4HX28_9BACT</name>
<dbReference type="Gene3D" id="3.10.310.50">
    <property type="match status" value="1"/>
</dbReference>
<dbReference type="Pfam" id="PF04536">
    <property type="entry name" value="TPM_phosphatase"/>
    <property type="match status" value="1"/>
</dbReference>
<accession>A0A6J4HX28</accession>
<feature type="domain" description="TPM" evidence="1">
    <location>
        <begin position="4"/>
        <end position="121"/>
    </location>
</feature>
<dbReference type="PANTHER" id="PTHR30373">
    <property type="entry name" value="UPF0603 PROTEIN YGCG"/>
    <property type="match status" value="1"/>
</dbReference>
<sequence>MKTTEFLQKLDHPRISAAIAAAEQTTSGEIRVFIDRGTLAGDPVSAAEKKFLQLGMDKTAERNAILILVAPTSQKFAVVGDEGVHKKCGVEFWQKMVADMREHFRHEEFTDAIVEAIERAGELLARNFPRKHDDRNELSDAPVEH</sequence>
<dbReference type="InterPro" id="IPR007621">
    <property type="entry name" value="TPM_dom"/>
</dbReference>